<dbReference type="Proteomes" id="UP000249402">
    <property type="component" value="Unassembled WGS sequence"/>
</dbReference>
<protein>
    <submittedName>
        <fullName evidence="1">Uncharacterized protein</fullName>
    </submittedName>
</protein>
<evidence type="ECO:0000313" key="1">
    <source>
        <dbReference type="EMBL" id="RAL02328.1"/>
    </source>
</evidence>
<dbReference type="OrthoDB" id="4503105at2759"/>
<proteinExistence type="predicted"/>
<dbReference type="RefSeq" id="XP_025576655.1">
    <property type="nucleotide sequence ID" value="XM_025715149.1"/>
</dbReference>
<name>A0A395H5Y2_9EURO</name>
<dbReference type="EMBL" id="KZ824431">
    <property type="protein sequence ID" value="RAL02328.1"/>
    <property type="molecule type" value="Genomic_DNA"/>
</dbReference>
<accession>A0A395H5Y2</accession>
<sequence length="408" mass="46103">MVPRKRQRRLSKRHQPLRYTPEVRNILSKEDLTRNVLSKVDRESRLPPSNSRPLEFAPTILRRCTPSCLAEIKALARQGGPDLSDLRRYPGPKTVDGTLVFPKRNSPAESETYGGSLTMPLIDNGIYPIEHPAYDRKAPASPQNLDAIKQRLSRRRASLTESSFTDADFKQFRHIEANQAYTKASIDTFVLPTIWGDKDPNYRFRLCHGRTCDHLAPFSKIPLPFATPDYYRGVRYNQLHTEVRDELHKQIIPWQDEIYVAPFAPNFFVEVGDPDDPTSVCHQKASYAGAIGSRAVQALQSYNRAKTVYDGQAYTITAVYANGMLSLYAHHVIPHVSSATISRRSSDYIMTQLGAWSMIQDAATFREGATAFRNAFDWTSEELGKVVDLANEMQSLGPEEVPVRCQSV</sequence>
<dbReference type="STRING" id="1448316.A0A395H5Y2"/>
<gene>
    <name evidence="1" type="ORF">BO80DRAFT_32330</name>
</gene>
<reference evidence="1 2" key="1">
    <citation type="submission" date="2018-02" db="EMBL/GenBank/DDBJ databases">
        <title>The genomes of Aspergillus section Nigri reveals drivers in fungal speciation.</title>
        <authorList>
            <consortium name="DOE Joint Genome Institute"/>
            <person name="Vesth T.C."/>
            <person name="Nybo J."/>
            <person name="Theobald S."/>
            <person name="Brandl J."/>
            <person name="Frisvad J.C."/>
            <person name="Nielsen K.F."/>
            <person name="Lyhne E.K."/>
            <person name="Kogle M.E."/>
            <person name="Kuo A."/>
            <person name="Riley R."/>
            <person name="Clum A."/>
            <person name="Nolan M."/>
            <person name="Lipzen A."/>
            <person name="Salamov A."/>
            <person name="Henrissat B."/>
            <person name="Wiebenga A."/>
            <person name="De vries R.P."/>
            <person name="Grigoriev I.V."/>
            <person name="Mortensen U.H."/>
            <person name="Andersen M.R."/>
            <person name="Baker S.E."/>
        </authorList>
    </citation>
    <scope>NUCLEOTIDE SEQUENCE [LARGE SCALE GENOMIC DNA]</scope>
    <source>
        <strain evidence="1 2">CBS 121593</strain>
    </source>
</reference>
<dbReference type="AlphaFoldDB" id="A0A395H5Y2"/>
<dbReference type="GeneID" id="37220014"/>
<keyword evidence="2" id="KW-1185">Reference proteome</keyword>
<evidence type="ECO:0000313" key="2">
    <source>
        <dbReference type="Proteomes" id="UP000249402"/>
    </source>
</evidence>
<dbReference type="VEuPathDB" id="FungiDB:BO80DRAFT_32330"/>
<organism evidence="1 2">
    <name type="scientific">Aspergillus ibericus CBS 121593</name>
    <dbReference type="NCBI Taxonomy" id="1448316"/>
    <lineage>
        <taxon>Eukaryota</taxon>
        <taxon>Fungi</taxon>
        <taxon>Dikarya</taxon>
        <taxon>Ascomycota</taxon>
        <taxon>Pezizomycotina</taxon>
        <taxon>Eurotiomycetes</taxon>
        <taxon>Eurotiomycetidae</taxon>
        <taxon>Eurotiales</taxon>
        <taxon>Aspergillaceae</taxon>
        <taxon>Aspergillus</taxon>
        <taxon>Aspergillus subgen. Circumdati</taxon>
    </lineage>
</organism>